<evidence type="ECO:0000259" key="2">
    <source>
        <dbReference type="Pfam" id="PF12625"/>
    </source>
</evidence>
<dbReference type="EMBL" id="NRSJ01000029">
    <property type="protein sequence ID" value="MBK1705857.1"/>
    <property type="molecule type" value="Genomic_DNA"/>
</dbReference>
<accession>A0AAJ0U611</accession>
<dbReference type="Pfam" id="PF12625">
    <property type="entry name" value="Arabinose_bd"/>
    <property type="match status" value="1"/>
</dbReference>
<comment type="caution">
    <text evidence="3">The sequence shown here is derived from an EMBL/GenBank/DDBJ whole genome shotgun (WGS) entry which is preliminary data.</text>
</comment>
<sequence length="297" mass="32924">MSNCSVPGWTCPTALSQRIGDAEIRKRAGTRPELLQQTAAGIPFKRASRRIELTGQSLDTEQLGFQVGCLTPIDVLGPYGRILARALTLHQYLQQGIGLYRSIVTGQTVWLSANGNRVRVNLMAPWTLSPGDCQARLNFLAITIANIRRFTGPLWSPSELCFGFNPREPLPMDVFGDSLLVYRPGRTYFEFPRTLLHLRARNSKMRPPPGPADLPEPLPSDLAGLVELQIASLLSGRAPPVDLIAESLGTSRRSLQRGLAQQGISYTDLLTKVRLRRAAEWLERSEKPDRRSDMPTA</sequence>
<reference evidence="3" key="1">
    <citation type="submission" date="2017-08" db="EMBL/GenBank/DDBJ databases">
        <authorList>
            <person name="Imhoff J.F."/>
            <person name="Rahn T."/>
            <person name="Kuenzel S."/>
            <person name="Neulinger S.C."/>
        </authorList>
    </citation>
    <scope>NUCLEOTIDE SEQUENCE</scope>
    <source>
        <strain evidence="3">DSM 11080</strain>
    </source>
</reference>
<dbReference type="InterPro" id="IPR032687">
    <property type="entry name" value="AraC-type_N"/>
</dbReference>
<dbReference type="PANTHER" id="PTHR47894">
    <property type="entry name" value="HTH-TYPE TRANSCRIPTIONAL REGULATOR GADX"/>
    <property type="match status" value="1"/>
</dbReference>
<dbReference type="Proteomes" id="UP001296776">
    <property type="component" value="Unassembled WGS sequence"/>
</dbReference>
<feature type="domain" description="HTH-type transcriptional regulator AraC-type N-terminal" evidence="2">
    <location>
        <begin position="26"/>
        <end position="198"/>
    </location>
</feature>
<evidence type="ECO:0000313" key="3">
    <source>
        <dbReference type="EMBL" id="MBK1705857.1"/>
    </source>
</evidence>
<proteinExistence type="predicted"/>
<dbReference type="AlphaFoldDB" id="A0AAJ0U611"/>
<evidence type="ECO:0000256" key="1">
    <source>
        <dbReference type="ARBA" id="ARBA00023125"/>
    </source>
</evidence>
<keyword evidence="4" id="KW-1185">Reference proteome</keyword>
<name>A0AAJ0U611_9GAMM</name>
<reference evidence="3" key="2">
    <citation type="journal article" date="2020" name="Microorganisms">
        <title>Osmotic Adaptation and Compatible Solute Biosynthesis of Phototrophic Bacteria as Revealed from Genome Analyses.</title>
        <authorList>
            <person name="Imhoff J.F."/>
            <person name="Rahn T."/>
            <person name="Kunzel S."/>
            <person name="Keller A."/>
            <person name="Neulinger S.C."/>
        </authorList>
    </citation>
    <scope>NUCLEOTIDE SEQUENCE</scope>
    <source>
        <strain evidence="3">DSM 11080</strain>
    </source>
</reference>
<evidence type="ECO:0000313" key="4">
    <source>
        <dbReference type="Proteomes" id="UP001296776"/>
    </source>
</evidence>
<dbReference type="GO" id="GO:0003700">
    <property type="term" value="F:DNA-binding transcription factor activity"/>
    <property type="evidence" value="ECO:0007669"/>
    <property type="project" value="TreeGrafter"/>
</dbReference>
<dbReference type="Gene3D" id="1.10.10.60">
    <property type="entry name" value="Homeodomain-like"/>
    <property type="match status" value="1"/>
</dbReference>
<dbReference type="GO" id="GO:0005829">
    <property type="term" value="C:cytosol"/>
    <property type="evidence" value="ECO:0007669"/>
    <property type="project" value="TreeGrafter"/>
</dbReference>
<gene>
    <name evidence="3" type="ORF">CKO40_15160</name>
</gene>
<dbReference type="PANTHER" id="PTHR47894:SF4">
    <property type="entry name" value="HTH-TYPE TRANSCRIPTIONAL REGULATOR GADX"/>
    <property type="match status" value="1"/>
</dbReference>
<dbReference type="GO" id="GO:0000976">
    <property type="term" value="F:transcription cis-regulatory region binding"/>
    <property type="evidence" value="ECO:0007669"/>
    <property type="project" value="TreeGrafter"/>
</dbReference>
<keyword evidence="1" id="KW-0238">DNA-binding</keyword>
<organism evidence="3 4">
    <name type="scientific">Halochromatium glycolicum</name>
    <dbReference type="NCBI Taxonomy" id="85075"/>
    <lineage>
        <taxon>Bacteria</taxon>
        <taxon>Pseudomonadati</taxon>
        <taxon>Pseudomonadota</taxon>
        <taxon>Gammaproteobacteria</taxon>
        <taxon>Chromatiales</taxon>
        <taxon>Chromatiaceae</taxon>
        <taxon>Halochromatium</taxon>
    </lineage>
</organism>
<protein>
    <recommendedName>
        <fullName evidence="2">HTH-type transcriptional regulator AraC-type N-terminal domain-containing protein</fullName>
    </recommendedName>
</protein>